<evidence type="ECO:0000256" key="1">
    <source>
        <dbReference type="ARBA" id="ARBA00004953"/>
    </source>
</evidence>
<dbReference type="CDD" id="cd02440">
    <property type="entry name" value="AdoMet_MTases"/>
    <property type="match status" value="1"/>
</dbReference>
<dbReference type="InterPro" id="IPR035996">
    <property type="entry name" value="4pyrrol_Methylase_sf"/>
</dbReference>
<comment type="caution">
    <text evidence="8">The sequence shown here is derived from an EMBL/GenBank/DDBJ whole genome shotgun (WGS) entry which is preliminary data.</text>
</comment>
<dbReference type="Pfam" id="PF13847">
    <property type="entry name" value="Methyltransf_31"/>
    <property type="match status" value="1"/>
</dbReference>
<dbReference type="InterPro" id="IPR012818">
    <property type="entry name" value="CbiE"/>
</dbReference>
<dbReference type="NCBIfam" id="TIGR02467">
    <property type="entry name" value="CbiE"/>
    <property type="match status" value="1"/>
</dbReference>
<accession>A0ABV2IRV7</accession>
<dbReference type="PANTHER" id="PTHR43182">
    <property type="entry name" value="COBALT-PRECORRIN-6B C(15)-METHYLTRANSFERASE (DECARBOXYLATING)"/>
    <property type="match status" value="1"/>
</dbReference>
<evidence type="ECO:0000256" key="4">
    <source>
        <dbReference type="ARBA" id="ARBA00022679"/>
    </source>
</evidence>
<dbReference type="SUPFAM" id="SSF53335">
    <property type="entry name" value="S-adenosyl-L-methionine-dependent methyltransferases"/>
    <property type="match status" value="1"/>
</dbReference>
<name>A0ABV2IRV7_9BURK</name>
<dbReference type="Proteomes" id="UP001549111">
    <property type="component" value="Unassembled WGS sequence"/>
</dbReference>
<dbReference type="InterPro" id="IPR029063">
    <property type="entry name" value="SAM-dependent_MTases_sf"/>
</dbReference>
<evidence type="ECO:0000313" key="9">
    <source>
        <dbReference type="Proteomes" id="UP001549111"/>
    </source>
</evidence>
<feature type="domain" description="Methyltransferase" evidence="7">
    <location>
        <begin position="280"/>
        <end position="344"/>
    </location>
</feature>
<dbReference type="SUPFAM" id="SSF53790">
    <property type="entry name" value="Tetrapyrrole methylase"/>
    <property type="match status" value="1"/>
</dbReference>
<dbReference type="Gene3D" id="3.30.950.10">
    <property type="entry name" value="Methyltransferase, Cobalt-precorrin-4 Transmethylase, Domain 2"/>
    <property type="match status" value="1"/>
</dbReference>
<evidence type="ECO:0000256" key="5">
    <source>
        <dbReference type="ARBA" id="ARBA00022691"/>
    </source>
</evidence>
<evidence type="ECO:0000313" key="8">
    <source>
        <dbReference type="EMBL" id="MET3605521.1"/>
    </source>
</evidence>
<dbReference type="Gene3D" id="3.40.50.150">
    <property type="entry name" value="Vaccinia Virus protein VP39"/>
    <property type="match status" value="1"/>
</dbReference>
<evidence type="ECO:0000256" key="2">
    <source>
        <dbReference type="ARBA" id="ARBA00022573"/>
    </source>
</evidence>
<dbReference type="InterPro" id="IPR006365">
    <property type="entry name" value="Cbl_synth_CobL"/>
</dbReference>
<evidence type="ECO:0000259" key="6">
    <source>
        <dbReference type="Pfam" id="PF00590"/>
    </source>
</evidence>
<keyword evidence="2" id="KW-0169">Cobalamin biosynthesis</keyword>
<dbReference type="Pfam" id="PF00590">
    <property type="entry name" value="TP_methylase"/>
    <property type="match status" value="1"/>
</dbReference>
<dbReference type="PIRSF" id="PIRSF036428">
    <property type="entry name" value="CobL"/>
    <property type="match status" value="1"/>
</dbReference>
<keyword evidence="4 8" id="KW-0808">Transferase</keyword>
<protein>
    <submittedName>
        <fullName evidence="8">Precorrin-6Y C5,15-methyltransferase (Decarboxylating)</fullName>
        <ecNumber evidence="8">2.1.1.132</ecNumber>
    </submittedName>
</protein>
<dbReference type="NCBIfam" id="TIGR02469">
    <property type="entry name" value="CbiT"/>
    <property type="match status" value="1"/>
</dbReference>
<dbReference type="InterPro" id="IPR025714">
    <property type="entry name" value="Methyltranfer_dom"/>
</dbReference>
<dbReference type="GO" id="GO:0046025">
    <property type="term" value="F:precorrin-6Y C5,15-methyltransferase (decarboxylating) activity"/>
    <property type="evidence" value="ECO:0007669"/>
    <property type="project" value="UniProtKB-EC"/>
</dbReference>
<dbReference type="InterPro" id="IPR014777">
    <property type="entry name" value="4pyrrole_Mease_sub1"/>
</dbReference>
<feature type="domain" description="Tetrapyrrole methylase" evidence="6">
    <location>
        <begin position="21"/>
        <end position="210"/>
    </location>
</feature>
<keyword evidence="9" id="KW-1185">Reference proteome</keyword>
<dbReference type="RefSeq" id="WP_180693007.1">
    <property type="nucleotide sequence ID" value="NZ_CP035710.1"/>
</dbReference>
<keyword evidence="5" id="KW-0949">S-adenosyl-L-methionine</keyword>
<evidence type="ECO:0000259" key="7">
    <source>
        <dbReference type="Pfam" id="PF13847"/>
    </source>
</evidence>
<dbReference type="InterPro" id="IPR014776">
    <property type="entry name" value="4pyrrole_Mease_sub2"/>
</dbReference>
<proteinExistence type="predicted"/>
<organism evidence="8 9">
    <name type="scientific">Sphaerotilus sulfidivorans</name>
    <dbReference type="NCBI Taxonomy" id="639200"/>
    <lineage>
        <taxon>Bacteria</taxon>
        <taxon>Pseudomonadati</taxon>
        <taxon>Pseudomonadota</taxon>
        <taxon>Betaproteobacteria</taxon>
        <taxon>Burkholderiales</taxon>
        <taxon>Sphaerotilaceae</taxon>
        <taxon>Sphaerotilus</taxon>
    </lineage>
</organism>
<dbReference type="EC" id="2.1.1.132" evidence="8"/>
<dbReference type="CDD" id="cd11644">
    <property type="entry name" value="Precorrin-6Y-MT"/>
    <property type="match status" value="1"/>
</dbReference>
<comment type="pathway">
    <text evidence="1">Cofactor biosynthesis; adenosylcobalamin biosynthesis.</text>
</comment>
<reference evidence="8 9" key="1">
    <citation type="submission" date="2024-06" db="EMBL/GenBank/DDBJ databases">
        <title>Genomic Encyclopedia of Type Strains, Phase IV (KMG-IV): sequencing the most valuable type-strain genomes for metagenomic binning, comparative biology and taxonomic classification.</title>
        <authorList>
            <person name="Goeker M."/>
        </authorList>
    </citation>
    <scope>NUCLEOTIDE SEQUENCE [LARGE SCALE GENOMIC DNA]</scope>
    <source>
        <strain evidence="8 9">D-501</strain>
    </source>
</reference>
<dbReference type="Gene3D" id="3.40.1010.10">
    <property type="entry name" value="Cobalt-precorrin-4 Transmethylase, Domain 1"/>
    <property type="match status" value="1"/>
</dbReference>
<gene>
    <name evidence="8" type="ORF">ABIC99_003351</name>
</gene>
<dbReference type="PANTHER" id="PTHR43182:SF1">
    <property type="entry name" value="COBALT-PRECORRIN-7 C(5)-METHYLTRANSFERASE"/>
    <property type="match status" value="1"/>
</dbReference>
<evidence type="ECO:0000256" key="3">
    <source>
        <dbReference type="ARBA" id="ARBA00022603"/>
    </source>
</evidence>
<dbReference type="InterPro" id="IPR014008">
    <property type="entry name" value="Cbl_synth_MTase_CbiT"/>
</dbReference>
<keyword evidence="3 8" id="KW-0489">Methyltransferase</keyword>
<sequence>MNTDVFPDPNPCRVLGVLDDGAASLSATARAQLRAADRVIGGARTLALLEAEIRPDAERLDLTGKLSAVPGWVSEAREAGRKVVVLATGDPLCHGIAGFLAARLCVQAIEVLPNVSTLQLACARLKLVWQDARIVSIHARDAGEWQVGAPPTHGLHALAQALRAHDRLLVLTSPDNTPARIARLLLAEGQGEDFRMAVAERLLQPDERVRAELAPAEVAEAPPQAFADPNVVLLWRVCPRPNPVRFGLADRDYRQRQPDKGLITRQEVRAVSLARLQLRADSRVWDIGAGSGSVGLEAARLCPQGHVWAIEKNEADITIARANRDAFGVSNHTLVHGRAPEGLEAWPDPDAVFIGGSGGELSSLIALGLRRLRPGGHLVMNFVTLENLAVATQALKAMAATDAIDWDVLQLQAARSRPILDMHRMAAENPVWIVCARKEAA</sequence>
<dbReference type="InterPro" id="IPR000878">
    <property type="entry name" value="4pyrrol_Mease"/>
</dbReference>
<dbReference type="GO" id="GO:0032259">
    <property type="term" value="P:methylation"/>
    <property type="evidence" value="ECO:0007669"/>
    <property type="project" value="UniProtKB-KW"/>
</dbReference>
<dbReference type="InterPro" id="IPR050714">
    <property type="entry name" value="Cobalamin_biosynth_MTase"/>
</dbReference>
<dbReference type="EMBL" id="JBEPLS010000018">
    <property type="protein sequence ID" value="MET3605521.1"/>
    <property type="molecule type" value="Genomic_DNA"/>
</dbReference>